<evidence type="ECO:0000313" key="9">
    <source>
        <dbReference type="EMBL" id="KAG0648598.1"/>
    </source>
</evidence>
<dbReference type="Proteomes" id="UP000785200">
    <property type="component" value="Unassembled WGS sequence"/>
</dbReference>
<evidence type="ECO:0000256" key="8">
    <source>
        <dbReference type="SAM" id="MobiDB-lite"/>
    </source>
</evidence>
<dbReference type="AlphaFoldDB" id="A0A9P7AWG0"/>
<keyword evidence="10" id="KW-1185">Reference proteome</keyword>
<dbReference type="InterPro" id="IPR038375">
    <property type="entry name" value="NDUFAF7_sf"/>
</dbReference>
<comment type="caution">
    <text evidence="9">The sequence shown here is derived from an EMBL/GenBank/DDBJ whole genome shotgun (WGS) entry which is preliminary data.</text>
</comment>
<comment type="function">
    <text evidence="7">Arginine methyltransferase involved in the assembly or stability of mitochondrial NADH:ubiquinone oxidoreductase complex (complex I).</text>
</comment>
<name>A0A9P7AWG0_9HELO</name>
<comment type="subcellular location">
    <subcellularLocation>
        <location evidence="1 7">Mitochondrion</location>
    </subcellularLocation>
</comment>
<evidence type="ECO:0000313" key="10">
    <source>
        <dbReference type="Proteomes" id="UP000785200"/>
    </source>
</evidence>
<dbReference type="EC" id="2.1.1.320" evidence="7"/>
<accession>A0A9P7AWG0</accession>
<sequence length="516" mass="55959">MRSIISLQARNCFRSATRWNYGLPCKAVRWSSTETRQWSTPLAKQLSEAITATGPIPLAAFMRMCLTSDLGGYYMSKQEDRDQFGQKGDFITSPEISQVFGELIGIWFVAEWMAQGRKSKGVELVEIGPGRGTLMDDMLRTIRNFKPMASSIEAIYLVEASPSLRDAQKKLLCGDAPMIETSIGHQSTSKYANLPVIWTENIRFVPSGKNSGIMCTARSDSIADAERSPFIVAHEFFDALPIHAFQSIGPSDSAQSSIQTPTGSHTLSPEAAKSTQAKGPQWRELVISPTPPGATHTELHTSESQKSSNPPPEFRLTLSKAATPHSLYLPEISPRYRALKSAPDSLIEISPESHAYAQEFARRIGGSNDHPKPRPSGAAIILDYGPADTIPTNSLRGIREHKRVSPLSAPGLVDLSADVDFVALAEAALGASPGVEVHGPVEQGSFLLGMGIRERAEILMNGLGGDREKRERVESSWNRLVDRGGSGMGKVYKAMAIVPESGGKRRPVGFGGDVST</sequence>
<evidence type="ECO:0000256" key="4">
    <source>
        <dbReference type="ARBA" id="ARBA00022679"/>
    </source>
</evidence>
<dbReference type="InterPro" id="IPR003788">
    <property type="entry name" value="NDUFAF7"/>
</dbReference>
<feature type="compositionally biased region" description="Polar residues" evidence="8">
    <location>
        <begin position="250"/>
        <end position="278"/>
    </location>
</feature>
<dbReference type="OrthoDB" id="5595109at2759"/>
<evidence type="ECO:0000256" key="1">
    <source>
        <dbReference type="ARBA" id="ARBA00004173"/>
    </source>
</evidence>
<proteinExistence type="inferred from homology"/>
<dbReference type="GO" id="GO:0032981">
    <property type="term" value="P:mitochondrial respiratory chain complex I assembly"/>
    <property type="evidence" value="ECO:0007669"/>
    <property type="project" value="TreeGrafter"/>
</dbReference>
<dbReference type="Pfam" id="PF02636">
    <property type="entry name" value="Methyltransf_28"/>
    <property type="match status" value="1"/>
</dbReference>
<dbReference type="SUPFAM" id="SSF53335">
    <property type="entry name" value="S-adenosyl-L-methionine-dependent methyltransferases"/>
    <property type="match status" value="1"/>
</dbReference>
<keyword evidence="5 7" id="KW-0496">Mitochondrion</keyword>
<comment type="catalytic activity">
    <reaction evidence="6 7">
        <text>L-arginyl-[protein] + 2 S-adenosyl-L-methionine = N(omega),N(omega)'-dimethyl-L-arginyl-[protein] + 2 S-adenosyl-L-homocysteine + 2 H(+)</text>
        <dbReference type="Rhea" id="RHEA:48108"/>
        <dbReference type="Rhea" id="RHEA-COMP:10532"/>
        <dbReference type="Rhea" id="RHEA-COMP:11992"/>
        <dbReference type="ChEBI" id="CHEBI:15378"/>
        <dbReference type="ChEBI" id="CHEBI:29965"/>
        <dbReference type="ChEBI" id="CHEBI:57856"/>
        <dbReference type="ChEBI" id="CHEBI:59789"/>
        <dbReference type="ChEBI" id="CHEBI:88221"/>
        <dbReference type="EC" id="2.1.1.320"/>
    </reaction>
</comment>
<dbReference type="GO" id="GO:0035243">
    <property type="term" value="F:protein-arginine omega-N symmetric methyltransferase activity"/>
    <property type="evidence" value="ECO:0007669"/>
    <property type="project" value="UniProtKB-EC"/>
</dbReference>
<keyword evidence="4 7" id="KW-0808">Transferase</keyword>
<evidence type="ECO:0000256" key="2">
    <source>
        <dbReference type="ARBA" id="ARBA00005891"/>
    </source>
</evidence>
<dbReference type="EMBL" id="VNKQ01000010">
    <property type="protein sequence ID" value="KAG0648598.1"/>
    <property type="molecule type" value="Genomic_DNA"/>
</dbReference>
<protein>
    <recommendedName>
        <fullName evidence="7">Protein arginine methyltransferase NDUFAF7</fullName>
        <ecNumber evidence="7">2.1.1.320</ecNumber>
    </recommendedName>
</protein>
<evidence type="ECO:0000256" key="7">
    <source>
        <dbReference type="RuleBase" id="RU364114"/>
    </source>
</evidence>
<organism evidence="9 10">
    <name type="scientific">Hyphodiscus hymeniophilus</name>
    <dbReference type="NCBI Taxonomy" id="353542"/>
    <lineage>
        <taxon>Eukaryota</taxon>
        <taxon>Fungi</taxon>
        <taxon>Dikarya</taxon>
        <taxon>Ascomycota</taxon>
        <taxon>Pezizomycotina</taxon>
        <taxon>Leotiomycetes</taxon>
        <taxon>Helotiales</taxon>
        <taxon>Hyphodiscaceae</taxon>
        <taxon>Hyphodiscus</taxon>
    </lineage>
</organism>
<comment type="similarity">
    <text evidence="2 7">Belongs to the NDUFAF7 family.</text>
</comment>
<feature type="region of interest" description="Disordered" evidence="8">
    <location>
        <begin position="250"/>
        <end position="316"/>
    </location>
</feature>
<dbReference type="GO" id="GO:0032259">
    <property type="term" value="P:methylation"/>
    <property type="evidence" value="ECO:0007669"/>
    <property type="project" value="UniProtKB-KW"/>
</dbReference>
<evidence type="ECO:0000256" key="6">
    <source>
        <dbReference type="ARBA" id="ARBA00048612"/>
    </source>
</evidence>
<gene>
    <name evidence="9" type="ORF">D0Z07_5593</name>
</gene>
<keyword evidence="3 7" id="KW-0489">Methyltransferase</keyword>
<dbReference type="Gene3D" id="3.40.50.12710">
    <property type="match status" value="1"/>
</dbReference>
<dbReference type="InterPro" id="IPR029063">
    <property type="entry name" value="SAM-dependent_MTases_sf"/>
</dbReference>
<dbReference type="PANTHER" id="PTHR12049:SF7">
    <property type="entry name" value="PROTEIN ARGININE METHYLTRANSFERASE NDUFAF7, MITOCHONDRIAL"/>
    <property type="match status" value="1"/>
</dbReference>
<evidence type="ECO:0000256" key="3">
    <source>
        <dbReference type="ARBA" id="ARBA00022603"/>
    </source>
</evidence>
<dbReference type="PANTHER" id="PTHR12049">
    <property type="entry name" value="PROTEIN ARGININE METHYLTRANSFERASE NDUFAF7, MITOCHONDRIAL"/>
    <property type="match status" value="1"/>
</dbReference>
<dbReference type="GO" id="GO:0005739">
    <property type="term" value="C:mitochondrion"/>
    <property type="evidence" value="ECO:0007669"/>
    <property type="project" value="UniProtKB-SubCell"/>
</dbReference>
<evidence type="ECO:0000256" key="5">
    <source>
        <dbReference type="ARBA" id="ARBA00023128"/>
    </source>
</evidence>
<reference evidence="9" key="1">
    <citation type="submission" date="2019-07" db="EMBL/GenBank/DDBJ databases">
        <title>Hyphodiscus hymeniophilus genome sequencing and assembly.</title>
        <authorList>
            <person name="Kramer G."/>
            <person name="Nodwell J."/>
        </authorList>
    </citation>
    <scope>NUCLEOTIDE SEQUENCE</scope>
    <source>
        <strain evidence="9">ATCC 34498</strain>
    </source>
</reference>